<dbReference type="FunFam" id="1.50.10.10:FF:000021">
    <property type="entry name" value="N-acylglucosamine 2-epimerase"/>
    <property type="match status" value="1"/>
</dbReference>
<dbReference type="InterPro" id="IPR008928">
    <property type="entry name" value="6-hairpin_glycosidase_sf"/>
</dbReference>
<evidence type="ECO:0000313" key="4">
    <source>
        <dbReference type="Proteomes" id="UP000183209"/>
    </source>
</evidence>
<proteinExistence type="inferred from homology"/>
<dbReference type="SUPFAM" id="SSF48208">
    <property type="entry name" value="Six-hairpin glycosidases"/>
    <property type="match status" value="1"/>
</dbReference>
<dbReference type="PANTHER" id="PTHR15108">
    <property type="entry name" value="N-ACYLGLUCOSAMINE-2-EPIMERASE"/>
    <property type="match status" value="1"/>
</dbReference>
<dbReference type="OrthoDB" id="618431at2"/>
<reference evidence="3 4" key="1">
    <citation type="submission" date="2016-10" db="EMBL/GenBank/DDBJ databases">
        <authorList>
            <person name="de Groot N.N."/>
        </authorList>
    </citation>
    <scope>NUCLEOTIDE SEQUENCE [LARGE SCALE GENOMIC DNA]</scope>
    <source>
        <strain evidence="3 4">CGMCC 1.6114</strain>
    </source>
</reference>
<evidence type="ECO:0000256" key="2">
    <source>
        <dbReference type="ARBA" id="ARBA00023235"/>
    </source>
</evidence>
<dbReference type="RefSeq" id="WP_074977866.1">
    <property type="nucleotide sequence ID" value="NZ_FPAG01000004.1"/>
</dbReference>
<sequence>MKTYASLYEQELLKEVIPFWEQYSPDTEYGGYFTCLDRQGKVYDTDKFMWLQARQAWMFATFYNQLESKETWKDMARRGIEFMEKHGRDEDGNWYFSLTKTGAPLVQPYNIFSDCFAAMAFGSFYKIDRQEAYAQIALDTFQNILKRRDNPKGRYNKLYPGTRNLQNFALPMILCNLSLELEHLLDKNQVDELTDGLADLILNQFYDKDTGLVYENITSEGALHDSFEGRLLNPGHAIESMWFLMDLGRRKNNQTLILRAEKIMLQQLAHGWDETYGGIFYFLDAQGHPPQQLEWDQKLWWVHLETLVALAKSYAATQNPASKAWFEKVHEYTWNHFRDPKGGEWFGYLNRQGQVYLPLKGGKWKGCFHVPRALLQIAKTLQS</sequence>
<dbReference type="InterPro" id="IPR034116">
    <property type="entry name" value="AGE_dom"/>
</dbReference>
<gene>
    <name evidence="3" type="ORF">SAMN04487906_1402</name>
</gene>
<dbReference type="InterPro" id="IPR010819">
    <property type="entry name" value="AGE/CE"/>
</dbReference>
<dbReference type="GO" id="GO:0016853">
    <property type="term" value="F:isomerase activity"/>
    <property type="evidence" value="ECO:0007669"/>
    <property type="project" value="UniProtKB-KW"/>
</dbReference>
<protein>
    <submittedName>
        <fullName evidence="3">N-acylglucosamine 2-epimerase</fullName>
    </submittedName>
</protein>
<comment type="similarity">
    <text evidence="1">Belongs to the N-acylglucosamine 2-epimerase family.</text>
</comment>
<dbReference type="GO" id="GO:0005975">
    <property type="term" value="P:carbohydrate metabolic process"/>
    <property type="evidence" value="ECO:0007669"/>
    <property type="project" value="InterPro"/>
</dbReference>
<dbReference type="Gene3D" id="1.50.10.10">
    <property type="match status" value="1"/>
</dbReference>
<dbReference type="Proteomes" id="UP000183209">
    <property type="component" value="Unassembled WGS sequence"/>
</dbReference>
<organism evidence="3 4">
    <name type="scientific">Zhouia amylolytica</name>
    <dbReference type="NCBI Taxonomy" id="376730"/>
    <lineage>
        <taxon>Bacteria</taxon>
        <taxon>Pseudomonadati</taxon>
        <taxon>Bacteroidota</taxon>
        <taxon>Flavobacteriia</taxon>
        <taxon>Flavobacteriales</taxon>
        <taxon>Flavobacteriaceae</taxon>
        <taxon>Zhouia</taxon>
    </lineage>
</organism>
<dbReference type="CDD" id="cd00249">
    <property type="entry name" value="AGE"/>
    <property type="match status" value="1"/>
</dbReference>
<dbReference type="Pfam" id="PF07221">
    <property type="entry name" value="GlcNAc_2-epim"/>
    <property type="match status" value="1"/>
</dbReference>
<evidence type="ECO:0000256" key="1">
    <source>
        <dbReference type="ARBA" id="ARBA00008558"/>
    </source>
</evidence>
<dbReference type="EMBL" id="FPAG01000004">
    <property type="protein sequence ID" value="SFS71408.1"/>
    <property type="molecule type" value="Genomic_DNA"/>
</dbReference>
<dbReference type="InterPro" id="IPR012341">
    <property type="entry name" value="6hp_glycosidase-like_sf"/>
</dbReference>
<keyword evidence="2" id="KW-0413">Isomerase</keyword>
<evidence type="ECO:0000313" key="3">
    <source>
        <dbReference type="EMBL" id="SFS71408.1"/>
    </source>
</evidence>
<accession>A0A1I6S3R4</accession>
<name>A0A1I6S3R4_9FLAO</name>
<dbReference type="AlphaFoldDB" id="A0A1I6S3R4"/>